<sequence length="49" mass="5832">NSLPKEFDLHRFVDYDTQFDKSFVEPLKNIVRLIDWNVEPTASLDLFFA</sequence>
<gene>
    <name evidence="1" type="ORF">METZ01_LOCUS141534</name>
</gene>
<evidence type="ECO:0000313" key="1">
    <source>
        <dbReference type="EMBL" id="SVA88680.1"/>
    </source>
</evidence>
<reference evidence="1" key="1">
    <citation type="submission" date="2018-05" db="EMBL/GenBank/DDBJ databases">
        <authorList>
            <person name="Lanie J.A."/>
            <person name="Ng W.-L."/>
            <person name="Kazmierczak K.M."/>
            <person name="Andrzejewski T.M."/>
            <person name="Davidsen T.M."/>
            <person name="Wayne K.J."/>
            <person name="Tettelin H."/>
            <person name="Glass J.I."/>
            <person name="Rusch D."/>
            <person name="Podicherti R."/>
            <person name="Tsui H.-C.T."/>
            <person name="Winkler M.E."/>
        </authorList>
    </citation>
    <scope>NUCLEOTIDE SEQUENCE</scope>
</reference>
<organism evidence="1">
    <name type="scientific">marine metagenome</name>
    <dbReference type="NCBI Taxonomy" id="408172"/>
    <lineage>
        <taxon>unclassified sequences</taxon>
        <taxon>metagenomes</taxon>
        <taxon>ecological metagenomes</taxon>
    </lineage>
</organism>
<dbReference type="EMBL" id="UINC01021333">
    <property type="protein sequence ID" value="SVA88680.1"/>
    <property type="molecule type" value="Genomic_DNA"/>
</dbReference>
<feature type="non-terminal residue" evidence="1">
    <location>
        <position position="1"/>
    </location>
</feature>
<protein>
    <submittedName>
        <fullName evidence="1">Uncharacterized protein</fullName>
    </submittedName>
</protein>
<dbReference type="AlphaFoldDB" id="A0A381ZHF4"/>
<dbReference type="Gene3D" id="1.20.1280.300">
    <property type="match status" value="1"/>
</dbReference>
<proteinExistence type="predicted"/>
<name>A0A381ZHF4_9ZZZZ</name>
<accession>A0A381ZHF4</accession>